<keyword evidence="2" id="KW-1185">Reference proteome</keyword>
<reference evidence="1 2" key="1">
    <citation type="submission" date="2020-06" db="EMBL/GenBank/DDBJ databases">
        <title>Genome mining for natural products.</title>
        <authorList>
            <person name="Zhang B."/>
            <person name="Shi J."/>
            <person name="Ge H."/>
        </authorList>
    </citation>
    <scope>NUCLEOTIDE SEQUENCE [LARGE SCALE GENOMIC DNA]</scope>
    <source>
        <strain evidence="1 2">NA02069</strain>
    </source>
</reference>
<gene>
    <name evidence="1" type="ORF">HUT05_16625</name>
</gene>
<name>A0A7H8T681_STRCX</name>
<dbReference type="EMBL" id="CP056041">
    <property type="protein sequence ID" value="QKZ18844.1"/>
    <property type="molecule type" value="Genomic_DNA"/>
</dbReference>
<proteinExistence type="predicted"/>
<evidence type="ECO:0000313" key="1">
    <source>
        <dbReference type="EMBL" id="QKZ18844.1"/>
    </source>
</evidence>
<dbReference type="AlphaFoldDB" id="A0A7H8T681"/>
<organism evidence="1 2">
    <name type="scientific">Streptomyces chartreusis</name>
    <dbReference type="NCBI Taxonomy" id="1969"/>
    <lineage>
        <taxon>Bacteria</taxon>
        <taxon>Bacillati</taxon>
        <taxon>Actinomycetota</taxon>
        <taxon>Actinomycetes</taxon>
        <taxon>Kitasatosporales</taxon>
        <taxon>Streptomycetaceae</taxon>
        <taxon>Streptomyces</taxon>
    </lineage>
</organism>
<dbReference type="RefSeq" id="WP_176575591.1">
    <property type="nucleotide sequence ID" value="NZ_CBDRGH010000053.1"/>
</dbReference>
<protein>
    <submittedName>
        <fullName evidence="1">Uncharacterized protein</fullName>
    </submittedName>
</protein>
<accession>A0A7H8T681</accession>
<sequence length="100" mass="10684">MAADAEWMRECAVCLELVAPLGSAEPGTGELRQLEEARVHLVDAHLAVLPGYADDCANCGEWKALAAHPDDLALTVIPVLGREDLLHRAGHLIYPVFGSA</sequence>
<evidence type="ECO:0000313" key="2">
    <source>
        <dbReference type="Proteomes" id="UP000509418"/>
    </source>
</evidence>
<dbReference type="Proteomes" id="UP000509418">
    <property type="component" value="Chromosome"/>
</dbReference>